<gene>
    <name evidence="1" type="ORF">BC008_07345</name>
</gene>
<protein>
    <submittedName>
        <fullName evidence="1">Uncharacterized protein</fullName>
    </submittedName>
</protein>
<dbReference type="RefSeq" id="WP_027845099.1">
    <property type="nucleotide sequence ID" value="NZ_LMTZ01000169.1"/>
</dbReference>
<dbReference type="EMBL" id="LMTZ01000169">
    <property type="protein sequence ID" value="KST61852.1"/>
    <property type="molecule type" value="Genomic_DNA"/>
</dbReference>
<reference evidence="1 2" key="1">
    <citation type="journal article" date="2015" name="Genome Announc.">
        <title>Draft Genome of the Euendolithic (true boring) Cyanobacterium Mastigocoleus testarum strain BC008.</title>
        <authorList>
            <person name="Guida B.S."/>
            <person name="Garcia-Pichel F."/>
        </authorList>
    </citation>
    <scope>NUCLEOTIDE SEQUENCE [LARGE SCALE GENOMIC DNA]</scope>
    <source>
        <strain evidence="1 2">BC008</strain>
    </source>
</reference>
<evidence type="ECO:0000313" key="2">
    <source>
        <dbReference type="Proteomes" id="UP000053372"/>
    </source>
</evidence>
<proteinExistence type="predicted"/>
<accession>A0A0V7ZBY4</accession>
<evidence type="ECO:0000313" key="1">
    <source>
        <dbReference type="EMBL" id="KST61852.1"/>
    </source>
</evidence>
<sequence length="124" mass="13973">MTITKGVCLLGSKNAILEFELGKEQKPNLSIVAKCKINPGHVTFHGTLEYATDENNYLCKKDSDGFLESVELDLITWIDTLGFTNEFLAGHYTGYRILLSSAIREDNQEAFEFMVRAILPGFYE</sequence>
<dbReference type="Proteomes" id="UP000053372">
    <property type="component" value="Unassembled WGS sequence"/>
</dbReference>
<organism evidence="1 2">
    <name type="scientific">Mastigocoleus testarum BC008</name>
    <dbReference type="NCBI Taxonomy" id="371196"/>
    <lineage>
        <taxon>Bacteria</taxon>
        <taxon>Bacillati</taxon>
        <taxon>Cyanobacteriota</taxon>
        <taxon>Cyanophyceae</taxon>
        <taxon>Nostocales</taxon>
        <taxon>Hapalosiphonaceae</taxon>
        <taxon>Mastigocoleus</taxon>
    </lineage>
</organism>
<keyword evidence="2" id="KW-1185">Reference proteome</keyword>
<name>A0A0V7ZBY4_9CYAN</name>
<comment type="caution">
    <text evidence="1">The sequence shown here is derived from an EMBL/GenBank/DDBJ whole genome shotgun (WGS) entry which is preliminary data.</text>
</comment>
<dbReference type="AlphaFoldDB" id="A0A0V7ZBY4"/>